<reference evidence="2" key="2">
    <citation type="submission" date="2007-04" db="EMBL/GenBank/DDBJ databases">
        <title>Complete genome sequence of the nitrogen-fixing bacterium Azorhizobium caulinodans ORS571.</title>
        <authorList>
            <person name="Lee K.B."/>
            <person name="Backer P.D."/>
            <person name="Aono T."/>
            <person name="Liu C.T."/>
            <person name="Suzuki S."/>
            <person name="Suzuki T."/>
            <person name="Kaneko T."/>
            <person name="Yamada M."/>
            <person name="Tabata S."/>
            <person name="Kupfer D.M."/>
            <person name="Najar F.Z."/>
            <person name="Wiley G.B."/>
            <person name="Roe B."/>
            <person name="Binnewies T."/>
            <person name="Ussery D."/>
            <person name="Vereecke D."/>
            <person name="Gevers D."/>
            <person name="Holsters M."/>
            <person name="Oyaizu H."/>
        </authorList>
    </citation>
    <scope>NUCLEOTIDE SEQUENCE [LARGE SCALE GENOMIC DNA]</scope>
    <source>
        <strain evidence="2">ATCC 43989 / DSM 5975 / JCM 20966 / LMG 6465 / NBRC 14845 / NCIMB 13405 / ORS 571</strain>
    </source>
</reference>
<dbReference type="SUPFAM" id="SSF46785">
    <property type="entry name" value="Winged helix' DNA-binding domain"/>
    <property type="match status" value="1"/>
</dbReference>
<dbReference type="HOGENOM" id="CLU_125440_1_0_5"/>
<protein>
    <submittedName>
        <fullName evidence="1">Regulatory protein</fullName>
    </submittedName>
</protein>
<dbReference type="PANTHER" id="PTHR30432">
    <property type="entry name" value="TRANSCRIPTIONAL REGULATOR MODE"/>
    <property type="match status" value="1"/>
</dbReference>
<dbReference type="eggNOG" id="COG2005">
    <property type="taxonomic scope" value="Bacteria"/>
</dbReference>
<dbReference type="InterPro" id="IPR036388">
    <property type="entry name" value="WH-like_DNA-bd_sf"/>
</dbReference>
<organism evidence="1 2">
    <name type="scientific">Azorhizobium caulinodans (strain ATCC 43989 / DSM 5975 / JCM 20966 / LMG 6465 / NBRC 14845 / NCIMB 13405 / ORS 571)</name>
    <dbReference type="NCBI Taxonomy" id="438753"/>
    <lineage>
        <taxon>Bacteria</taxon>
        <taxon>Pseudomonadati</taxon>
        <taxon>Pseudomonadota</taxon>
        <taxon>Alphaproteobacteria</taxon>
        <taxon>Hyphomicrobiales</taxon>
        <taxon>Xanthobacteraceae</taxon>
        <taxon>Azorhizobium</taxon>
    </lineage>
</organism>
<dbReference type="InterPro" id="IPR051815">
    <property type="entry name" value="Molybdate_resp_trans_reg"/>
</dbReference>
<evidence type="ECO:0000313" key="1">
    <source>
        <dbReference type="EMBL" id="BAF88369.1"/>
    </source>
</evidence>
<dbReference type="KEGG" id="azc:AZC_2371"/>
<accession>A8I671</accession>
<reference evidence="1 2" key="6">
    <citation type="journal article" date="2011" name="Appl. Environ. Microbiol.">
        <title>Involvement of the azorhizobial chromosome partition gene (parA) in the onset of bacteroid differentiation during Sesbania rostrata stem nodule development.</title>
        <authorList>
            <person name="Liu CT."/>
            <person name="Lee KB."/>
            <person name="Wang YS."/>
            <person name="Peng MH."/>
            <person name="Lee KT."/>
            <person name="Suzuki S."/>
            <person name="Suzuki T."/>
            <person name="Oyaizu H."/>
        </authorList>
    </citation>
    <scope>NUCLEOTIDE SEQUENCE [LARGE SCALE GENOMIC DNA]</scope>
    <source>
        <strain evidence="2">ATCC 43989 / DSM 5975 / JCM 20966 / LMG 6465 / NBRC 14845 / NCIMB 13405 / ORS 571</strain>
    </source>
</reference>
<dbReference type="AlphaFoldDB" id="A8I671"/>
<dbReference type="InterPro" id="IPR036390">
    <property type="entry name" value="WH_DNA-bd_sf"/>
</dbReference>
<dbReference type="EMBL" id="AP009384">
    <property type="protein sequence ID" value="BAF88369.1"/>
    <property type="molecule type" value="Genomic_DNA"/>
</dbReference>
<dbReference type="Proteomes" id="UP000000270">
    <property type="component" value="Chromosome"/>
</dbReference>
<reference evidence="1 2" key="4">
    <citation type="journal article" date="2009" name="Appl. Environ. Microbiol.">
        <title>Comparative genome-wide transcriptional profiling of Azorhizobium caulinodans ORS571 grown under free-living and symbiotic conditions.</title>
        <authorList>
            <person name="Tsukada S."/>
            <person name="Aono T."/>
            <person name="Akiba N."/>
            <person name="Lee KB."/>
            <person name="Liu CT."/>
            <person name="Toyazaki H."/>
            <person name="Oyaizu H."/>
        </authorList>
    </citation>
    <scope>NUCLEOTIDE SEQUENCE [LARGE SCALE GENOMIC DNA]</scope>
    <source>
        <strain evidence="2">ATCC 43989 / DSM 5975 / JCM 20966 / LMG 6465 / NBRC 14845 / NCIMB 13405 / ORS 571</strain>
    </source>
</reference>
<dbReference type="PANTHER" id="PTHR30432:SF1">
    <property type="entry name" value="DNA-BINDING TRANSCRIPTIONAL DUAL REGULATOR MODE"/>
    <property type="match status" value="1"/>
</dbReference>
<dbReference type="RefSeq" id="WP_012170897.1">
    <property type="nucleotide sequence ID" value="NC_009937.1"/>
</dbReference>
<sequence>MADTSPALFIRLDFGDGRRLGPGKIALLEAIHLSGSILGAAKALGMSYRRAWMLMDELGRMFEEPVLRTFPGRRGGGSEVTPFGHRLIALYRAMERQAARATEGAGGEIMRSLAKDYQARPDAEPESQAG</sequence>
<dbReference type="STRING" id="438753.AZC_2371"/>
<proteinExistence type="predicted"/>
<gene>
    <name evidence="1" type="primary">lysR</name>
    <name evidence="1" type="ordered locus">AZC_2371</name>
</gene>
<evidence type="ECO:0000313" key="2">
    <source>
        <dbReference type="Proteomes" id="UP000000270"/>
    </source>
</evidence>
<reference evidence="1 2" key="5">
    <citation type="journal article" date="2010" name="Appl. Environ. Microbiol.">
        <title>phrR-like gene praR of Azorhizobium caulinodans ORS571 is essential for symbiosis with Sesbania rostrata and is involved in expression of reb genes.</title>
        <authorList>
            <person name="Akiba N."/>
            <person name="Aono T."/>
            <person name="Toyazaki H."/>
            <person name="Sato S."/>
            <person name="Oyaizu H."/>
        </authorList>
    </citation>
    <scope>NUCLEOTIDE SEQUENCE [LARGE SCALE GENOMIC DNA]</scope>
    <source>
        <strain evidence="2">ATCC 43989 / DSM 5975 / JCM 20966 / LMG 6465 / NBRC 14845 / NCIMB 13405 / ORS 571</strain>
    </source>
</reference>
<keyword evidence="2" id="KW-1185">Reference proteome</keyword>
<reference evidence="1 2" key="3">
    <citation type="journal article" date="2008" name="BMC Genomics">
        <title>The genome of the versatile nitrogen fixer Azorhizobium caulinodans ORS571.</title>
        <authorList>
            <person name="Lee KB."/>
            <person name="Backer P.D."/>
            <person name="Aono T."/>
            <person name="Liu CT."/>
            <person name="Suzuki S."/>
            <person name="Suzuki T."/>
            <person name="Kaneko T."/>
            <person name="Yamada M."/>
            <person name="Tabata S."/>
            <person name="Kupfer D.M."/>
            <person name="Najar F.Z."/>
            <person name="Wiley G.B."/>
            <person name="Roe B."/>
            <person name="Binnewies T.T."/>
            <person name="Ussery D.W."/>
            <person name="D'Haeze W."/>
            <person name="Herder J.D."/>
            <person name="Gevers D."/>
            <person name="Vereecke D."/>
            <person name="Holsters M."/>
            <person name="Oyaizu H."/>
        </authorList>
    </citation>
    <scope>NUCLEOTIDE SEQUENCE [LARGE SCALE GENOMIC DNA]</scope>
    <source>
        <strain evidence="2">ATCC 43989 / DSM 5975 / JCM 20966 / LMG 6465 / NBRC 14845 / NCIMB 13405 / ORS 571</strain>
    </source>
</reference>
<reference evidence="1 2" key="1">
    <citation type="journal article" date="2007" name="Appl. Environ. Microbiol.">
        <title>Rhizobial factors required for stem nodule maturation and maintenance in Sesbania rostrata-Azorhizobium caulinodans ORS571 symbiosis.</title>
        <authorList>
            <person name="Suzuki S."/>
            <person name="Aono T."/>
            <person name="Lee KB."/>
            <person name="Suzuki T."/>
            <person name="Liu CT."/>
            <person name="Miwa H."/>
            <person name="Wakao S."/>
            <person name="Iki T."/>
            <person name="Oyaizu H."/>
        </authorList>
    </citation>
    <scope>NUCLEOTIDE SEQUENCE [LARGE SCALE GENOMIC DNA]</scope>
    <source>
        <strain evidence="2">ATCC 43989 / DSM 5975 / JCM 20966 / LMG 6465 / NBRC 14845 / NCIMB 13405 / ORS 571</strain>
    </source>
</reference>
<name>A8I671_AZOC5</name>
<dbReference type="Gene3D" id="1.10.10.10">
    <property type="entry name" value="Winged helix-like DNA-binding domain superfamily/Winged helix DNA-binding domain"/>
    <property type="match status" value="1"/>
</dbReference>